<accession>A0A1M5J4X4</accession>
<dbReference type="EMBL" id="FQUO01000028">
    <property type="protein sequence ID" value="SHG35647.1"/>
    <property type="molecule type" value="Genomic_DNA"/>
</dbReference>
<evidence type="ECO:0000313" key="3">
    <source>
        <dbReference type="Proteomes" id="UP000184368"/>
    </source>
</evidence>
<keyword evidence="1" id="KW-0812">Transmembrane</keyword>
<reference evidence="2 3" key="1">
    <citation type="submission" date="2016-11" db="EMBL/GenBank/DDBJ databases">
        <authorList>
            <person name="Jaros S."/>
            <person name="Januszkiewicz K."/>
            <person name="Wedrychowicz H."/>
        </authorList>
    </citation>
    <scope>NUCLEOTIDE SEQUENCE [LARGE SCALE GENOMIC DNA]</scope>
    <source>
        <strain evidence="2 3">DSM 26897</strain>
    </source>
</reference>
<evidence type="ECO:0000256" key="1">
    <source>
        <dbReference type="SAM" id="Phobius"/>
    </source>
</evidence>
<keyword evidence="1" id="KW-0472">Membrane</keyword>
<gene>
    <name evidence="2" type="ORF">SAMN05444008_12810</name>
</gene>
<name>A0A1M5J4X4_9BACT</name>
<keyword evidence="3" id="KW-1185">Reference proteome</keyword>
<protein>
    <recommendedName>
        <fullName evidence="4">DUF983 domain-containing protein</fullName>
    </recommendedName>
</protein>
<evidence type="ECO:0000313" key="2">
    <source>
        <dbReference type="EMBL" id="SHG35647.1"/>
    </source>
</evidence>
<dbReference type="Proteomes" id="UP000184368">
    <property type="component" value="Unassembled WGS sequence"/>
</dbReference>
<keyword evidence="1" id="KW-1133">Transmembrane helix</keyword>
<evidence type="ECO:0008006" key="4">
    <source>
        <dbReference type="Google" id="ProtNLM"/>
    </source>
</evidence>
<proteinExistence type="predicted"/>
<dbReference type="AlphaFoldDB" id="A0A1M5J4X4"/>
<feature type="transmembrane region" description="Helical" evidence="1">
    <location>
        <begin position="70"/>
        <end position="91"/>
    </location>
</feature>
<feature type="transmembrane region" description="Helical" evidence="1">
    <location>
        <begin position="97"/>
        <end position="115"/>
    </location>
</feature>
<organism evidence="2 3">
    <name type="scientific">Cnuella takakiae</name>
    <dbReference type="NCBI Taxonomy" id="1302690"/>
    <lineage>
        <taxon>Bacteria</taxon>
        <taxon>Pseudomonadati</taxon>
        <taxon>Bacteroidota</taxon>
        <taxon>Chitinophagia</taxon>
        <taxon>Chitinophagales</taxon>
        <taxon>Chitinophagaceae</taxon>
        <taxon>Cnuella</taxon>
    </lineage>
</organism>
<dbReference type="STRING" id="1302690.BUE76_05710"/>
<sequence length="153" mass="18049">MFMSTHKPPRAYLTNVFQCRCPRCREGKLFKNGVSANISKNNEMNELCPVCGQPTEIEVGFYYGTGYVSYMLAVMVSGATFVAWWLFIGFSFTDNRFAWWIGINAVILILLQPWLMRLSRSLWMSWFVRYDPTWRDNMPRDYERIVPGQMNNW</sequence>